<dbReference type="GO" id="GO:0006310">
    <property type="term" value="P:DNA recombination"/>
    <property type="evidence" value="ECO:0007669"/>
    <property type="project" value="UniProtKB-KW"/>
</dbReference>
<keyword evidence="1" id="KW-0233">DNA recombination</keyword>
<dbReference type="Pfam" id="PF00589">
    <property type="entry name" value="Phage_integrase"/>
    <property type="match status" value="1"/>
</dbReference>
<name>T0YPM3_9ZZZZ</name>
<dbReference type="GO" id="GO:0003677">
    <property type="term" value="F:DNA binding"/>
    <property type="evidence" value="ECO:0007669"/>
    <property type="project" value="InterPro"/>
</dbReference>
<dbReference type="Gene3D" id="1.10.443.10">
    <property type="entry name" value="Intergrase catalytic core"/>
    <property type="match status" value="1"/>
</dbReference>
<proteinExistence type="predicted"/>
<organism evidence="3">
    <name type="scientific">mine drainage metagenome</name>
    <dbReference type="NCBI Taxonomy" id="410659"/>
    <lineage>
        <taxon>unclassified sequences</taxon>
        <taxon>metagenomes</taxon>
        <taxon>ecological metagenomes</taxon>
    </lineage>
</organism>
<feature type="domain" description="Tyr recombinase" evidence="2">
    <location>
        <begin position="1"/>
        <end position="165"/>
    </location>
</feature>
<dbReference type="InterPro" id="IPR011010">
    <property type="entry name" value="DNA_brk_join_enz"/>
</dbReference>
<sequence length="172" mass="18216">VLLFAFASGGRRRSEVAGARMEHLEKLDERTYLYRLGHSKADQTGTGTQADAVKPLIGAAATALTAWLSASGVTSGPIFRRIHKTRPGGPLTGQAVWLIVKRRAALAKLNGDFGAHSLRSGFVTEAGRQAVPLKEAMALTGHRSLVTFLRYYQSGAVQSSAAADLLGAIADD</sequence>
<dbReference type="AlphaFoldDB" id="T0YPM3"/>
<dbReference type="InterPro" id="IPR002104">
    <property type="entry name" value="Integrase_catalytic"/>
</dbReference>
<evidence type="ECO:0000259" key="2">
    <source>
        <dbReference type="PROSITE" id="PS51898"/>
    </source>
</evidence>
<dbReference type="SUPFAM" id="SSF56349">
    <property type="entry name" value="DNA breaking-rejoining enzymes"/>
    <property type="match status" value="1"/>
</dbReference>
<comment type="caution">
    <text evidence="3">The sequence shown here is derived from an EMBL/GenBank/DDBJ whole genome shotgun (WGS) entry which is preliminary data.</text>
</comment>
<dbReference type="GO" id="GO:0015074">
    <property type="term" value="P:DNA integration"/>
    <property type="evidence" value="ECO:0007669"/>
    <property type="project" value="InterPro"/>
</dbReference>
<dbReference type="EMBL" id="AUZX01013630">
    <property type="protein sequence ID" value="EQD35043.1"/>
    <property type="molecule type" value="Genomic_DNA"/>
</dbReference>
<accession>T0YPM3</accession>
<reference evidence="3" key="2">
    <citation type="journal article" date="2014" name="ISME J.">
        <title>Microbial stratification in low pH oxic and suboxic macroscopic growths along an acid mine drainage.</title>
        <authorList>
            <person name="Mendez-Garcia C."/>
            <person name="Mesa V."/>
            <person name="Sprenger R.R."/>
            <person name="Richter M."/>
            <person name="Diez M.S."/>
            <person name="Solano J."/>
            <person name="Bargiela R."/>
            <person name="Golyshina O.V."/>
            <person name="Manteca A."/>
            <person name="Ramos J.L."/>
            <person name="Gallego J.R."/>
            <person name="Llorente I."/>
            <person name="Martins Dos Santos V.A."/>
            <person name="Jensen O.N."/>
            <person name="Pelaez A.I."/>
            <person name="Sanchez J."/>
            <person name="Ferrer M."/>
        </authorList>
    </citation>
    <scope>NUCLEOTIDE SEQUENCE</scope>
</reference>
<dbReference type="InterPro" id="IPR013762">
    <property type="entry name" value="Integrase-like_cat_sf"/>
</dbReference>
<reference evidence="3" key="1">
    <citation type="submission" date="2013-08" db="EMBL/GenBank/DDBJ databases">
        <authorList>
            <person name="Mendez C."/>
            <person name="Richter M."/>
            <person name="Ferrer M."/>
            <person name="Sanchez J."/>
        </authorList>
    </citation>
    <scope>NUCLEOTIDE SEQUENCE</scope>
</reference>
<evidence type="ECO:0000256" key="1">
    <source>
        <dbReference type="ARBA" id="ARBA00023172"/>
    </source>
</evidence>
<evidence type="ECO:0000313" key="3">
    <source>
        <dbReference type="EMBL" id="EQD35043.1"/>
    </source>
</evidence>
<protein>
    <submittedName>
        <fullName evidence="3">Integrase family protein</fullName>
    </submittedName>
</protein>
<feature type="non-terminal residue" evidence="3">
    <location>
        <position position="1"/>
    </location>
</feature>
<gene>
    <name evidence="3" type="ORF">B1A_18475</name>
</gene>
<dbReference type="PROSITE" id="PS51898">
    <property type="entry name" value="TYR_RECOMBINASE"/>
    <property type="match status" value="1"/>
</dbReference>